<dbReference type="EMBL" id="JAPEVG010000097">
    <property type="protein sequence ID" value="KAJ8483275.1"/>
    <property type="molecule type" value="Genomic_DNA"/>
</dbReference>
<feature type="compositionally biased region" description="Low complexity" evidence="1">
    <location>
        <begin position="350"/>
        <end position="366"/>
    </location>
</feature>
<dbReference type="GO" id="GO:0005737">
    <property type="term" value="C:cytoplasm"/>
    <property type="evidence" value="ECO:0007669"/>
    <property type="project" value="TreeGrafter"/>
</dbReference>
<reference evidence="3" key="1">
    <citation type="submission" date="2022-11" db="EMBL/GenBank/DDBJ databases">
        <title>Genome Sequence of Cubamyces cubensis.</title>
        <authorList>
            <person name="Buettner E."/>
        </authorList>
    </citation>
    <scope>NUCLEOTIDE SEQUENCE</scope>
    <source>
        <strain evidence="3">MPL-01</strain>
    </source>
</reference>
<dbReference type="Proteomes" id="UP001215151">
    <property type="component" value="Unassembled WGS sequence"/>
</dbReference>
<comment type="caution">
    <text evidence="3">The sequence shown here is derived from an EMBL/GenBank/DDBJ whole genome shotgun (WGS) entry which is preliminary data.</text>
</comment>
<dbReference type="Gene3D" id="3.50.50.100">
    <property type="match status" value="1"/>
</dbReference>
<keyword evidence="4" id="KW-1185">Reference proteome</keyword>
<dbReference type="InterPro" id="IPR036188">
    <property type="entry name" value="FAD/NAD-bd_sf"/>
</dbReference>
<proteinExistence type="predicted"/>
<dbReference type="PRINTS" id="PR00368">
    <property type="entry name" value="FADPNR"/>
</dbReference>
<sequence length="876" mass="95676">MATAAAASSTSLPAQALKTVAVLGASYGGARAAHLLAQGLPQHWRVVLIERNSHMNHLYVLPRYAVLPGHEHKAFIPYNNVFLPPVLANAPSEPPAPSKDISRHVMLHANVLSLREHELTLDKSFPEHGVSDRTLRFEYLVYAAGSHLPAPINLWGPVADEVDKDGVVDVVRGTKEGGVAWLKRFQKRVERASSVLVVGGGALGIQYATDIAEIYPGTQVTLLHSRHRLLPRFDEGMHTEILSTLSALNVCTILGDRLDLSSLSDKQTASGERVVRTQSGREIRAELVLLCTGQTPNTSLLSETFPNVVVPDGPNKGMARVRRTLQLAEPVDDLPRETEPAPAPPPPAPSASASASAPEAESPTVDTEGEGELEEEEPEPEPPVEEDPHTRVAAEHIFAIGDAADAFGAVNAGHNAFFQGEVAARNIMKLIRRSERAEGQDEQEEKEEDLELDKYVPGEPAIKVSLGLTKSVYQFQGMIGTRDKEPADLDVHLIWRYFGHKVGRDDLERDPDSAPVQEDAAAAVVSEAEPKSESESASVSASTSTAVQGEKSAVVVRKEVSGRDFLELSLALESVNKWRDVLENESDVLLAPNEITGAWGLVDVTASMGFTSADHALLQSMGITQGGHLAYKRLDKEKVRRVREQDGDNGMSQSNLYGTLNFLLQHTIASSEALPRLWVDAFLCRVTAMARGTTRLIMGVEVFAEPETLVEQPRRVQLGGLLDYVIFLVDEDVAGMVMTSTNLPETIQQAKRRQMHGLFVAEAKSQEQPLSIHIPQVVSEMFICAKRMGSRYIRGALTNGREWIFVLLELNSGQKGGKYWRSDVPRKVKESNESDKLSVGATVNESDVDVIVAILADWTTRCAENITGDDWFRLVS</sequence>
<accession>A0AAD7TXM1</accession>
<name>A0AAD7TXM1_9APHY</name>
<organism evidence="3 4">
    <name type="scientific">Trametes cubensis</name>
    <dbReference type="NCBI Taxonomy" id="1111947"/>
    <lineage>
        <taxon>Eukaryota</taxon>
        <taxon>Fungi</taxon>
        <taxon>Dikarya</taxon>
        <taxon>Basidiomycota</taxon>
        <taxon>Agaricomycotina</taxon>
        <taxon>Agaricomycetes</taxon>
        <taxon>Polyporales</taxon>
        <taxon>Polyporaceae</taxon>
        <taxon>Trametes</taxon>
    </lineage>
</organism>
<gene>
    <name evidence="3" type="ORF">ONZ51_g4832</name>
</gene>
<feature type="compositionally biased region" description="Acidic residues" evidence="1">
    <location>
        <begin position="367"/>
        <end position="385"/>
    </location>
</feature>
<dbReference type="Pfam" id="PF07992">
    <property type="entry name" value="Pyr_redox_2"/>
    <property type="match status" value="1"/>
</dbReference>
<dbReference type="InterPro" id="IPR023753">
    <property type="entry name" value="FAD/NAD-binding_dom"/>
</dbReference>
<evidence type="ECO:0000313" key="4">
    <source>
        <dbReference type="Proteomes" id="UP001215151"/>
    </source>
</evidence>
<dbReference type="AlphaFoldDB" id="A0AAD7TXM1"/>
<dbReference type="PANTHER" id="PTHR43735">
    <property type="entry name" value="APOPTOSIS-INDUCING FACTOR 1"/>
    <property type="match status" value="1"/>
</dbReference>
<feature type="region of interest" description="Disordered" evidence="1">
    <location>
        <begin position="330"/>
        <end position="389"/>
    </location>
</feature>
<dbReference type="GO" id="GO:0004174">
    <property type="term" value="F:electron-transferring-flavoprotein dehydrogenase activity"/>
    <property type="evidence" value="ECO:0007669"/>
    <property type="project" value="TreeGrafter"/>
</dbReference>
<feature type="domain" description="FAD/NAD(P)-binding" evidence="2">
    <location>
        <begin position="19"/>
        <end position="301"/>
    </location>
</feature>
<dbReference type="GO" id="GO:0050660">
    <property type="term" value="F:flavin adenine dinucleotide binding"/>
    <property type="evidence" value="ECO:0007669"/>
    <property type="project" value="TreeGrafter"/>
</dbReference>
<evidence type="ECO:0000259" key="2">
    <source>
        <dbReference type="Pfam" id="PF07992"/>
    </source>
</evidence>
<evidence type="ECO:0000313" key="3">
    <source>
        <dbReference type="EMBL" id="KAJ8483275.1"/>
    </source>
</evidence>
<dbReference type="PRINTS" id="PR00411">
    <property type="entry name" value="PNDRDTASEI"/>
</dbReference>
<dbReference type="PANTHER" id="PTHR43735:SF2">
    <property type="entry name" value="FE-REGULATED PROTEIN 8"/>
    <property type="match status" value="1"/>
</dbReference>
<evidence type="ECO:0000256" key="1">
    <source>
        <dbReference type="SAM" id="MobiDB-lite"/>
    </source>
</evidence>
<dbReference type="Gene3D" id="3.50.50.60">
    <property type="entry name" value="FAD/NAD(P)-binding domain"/>
    <property type="match status" value="1"/>
</dbReference>
<protein>
    <recommendedName>
        <fullName evidence="2">FAD/NAD(P)-binding domain-containing protein</fullName>
    </recommendedName>
</protein>
<dbReference type="SUPFAM" id="SSF51905">
    <property type="entry name" value="FAD/NAD(P)-binding domain"/>
    <property type="match status" value="1"/>
</dbReference>